<sequence>MLSFSENIICASLFTGVYDVNINEMLQADDFQIVEKWVQSIRELGLNGFMFHNNFSQKTVSEHEYEQLRFCKVEFNSSLNANVYRYLVYFDFLKMHKNHIRNTFFTDIADVEVVKNPFADPLFIENSGNLFCGDEDEILDNPWMQDHCTHLRNQIDGFADFESKNKSETLFNCGVIGGQTKVMLELLDQLVQIHSTHTVTNQTPFTLDMGAFNYVARTYFADRLFHGFPVNTRFKGYESEREDYWFRHK</sequence>
<accession>A0A1H5UU85</accession>
<proteinExistence type="predicted"/>
<evidence type="ECO:0000313" key="1">
    <source>
        <dbReference type="EMBL" id="SEF78556.1"/>
    </source>
</evidence>
<dbReference type="AlphaFoldDB" id="A0A1H5UU85"/>
<dbReference type="STRING" id="1120964.GCA_001313265_02263"/>
<evidence type="ECO:0000313" key="2">
    <source>
        <dbReference type="Proteomes" id="UP000236736"/>
    </source>
</evidence>
<dbReference type="RefSeq" id="WP_103924072.1">
    <property type="nucleotide sequence ID" value="NZ_FNVR01000005.1"/>
</dbReference>
<name>A0A1H5UU85_9BACT</name>
<dbReference type="OrthoDB" id="949336at2"/>
<reference evidence="2" key="1">
    <citation type="submission" date="2016-10" db="EMBL/GenBank/DDBJ databases">
        <authorList>
            <person name="Varghese N."/>
            <person name="Submissions S."/>
        </authorList>
    </citation>
    <scope>NUCLEOTIDE SEQUENCE [LARGE SCALE GENOMIC DNA]</scope>
    <source>
        <strain evidence="2">DSM 17298</strain>
    </source>
</reference>
<dbReference type="EMBL" id="FNVR01000005">
    <property type="protein sequence ID" value="SEF78556.1"/>
    <property type="molecule type" value="Genomic_DNA"/>
</dbReference>
<protein>
    <submittedName>
        <fullName evidence="1">Uncharacterized protein</fullName>
    </submittedName>
</protein>
<keyword evidence="2" id="KW-1185">Reference proteome</keyword>
<organism evidence="1 2">
    <name type="scientific">Algoriphagus boritolerans DSM 17298 = JCM 18970</name>
    <dbReference type="NCBI Taxonomy" id="1120964"/>
    <lineage>
        <taxon>Bacteria</taxon>
        <taxon>Pseudomonadati</taxon>
        <taxon>Bacteroidota</taxon>
        <taxon>Cytophagia</taxon>
        <taxon>Cytophagales</taxon>
        <taxon>Cyclobacteriaceae</taxon>
        <taxon>Algoriphagus</taxon>
    </lineage>
</organism>
<dbReference type="Proteomes" id="UP000236736">
    <property type="component" value="Unassembled WGS sequence"/>
</dbReference>
<gene>
    <name evidence="1" type="ORF">SAMN03080598_01396</name>
</gene>